<organism evidence="1 2">
    <name type="scientific">Rubroshorea leprosula</name>
    <dbReference type="NCBI Taxonomy" id="152421"/>
    <lineage>
        <taxon>Eukaryota</taxon>
        <taxon>Viridiplantae</taxon>
        <taxon>Streptophyta</taxon>
        <taxon>Embryophyta</taxon>
        <taxon>Tracheophyta</taxon>
        <taxon>Spermatophyta</taxon>
        <taxon>Magnoliopsida</taxon>
        <taxon>eudicotyledons</taxon>
        <taxon>Gunneridae</taxon>
        <taxon>Pentapetalae</taxon>
        <taxon>rosids</taxon>
        <taxon>malvids</taxon>
        <taxon>Malvales</taxon>
        <taxon>Dipterocarpaceae</taxon>
        <taxon>Rubroshorea</taxon>
    </lineage>
</organism>
<evidence type="ECO:0000313" key="1">
    <source>
        <dbReference type="EMBL" id="GKV06289.1"/>
    </source>
</evidence>
<accession>A0AAV5J274</accession>
<proteinExistence type="predicted"/>
<protein>
    <submittedName>
        <fullName evidence="1">Uncharacterized protein</fullName>
    </submittedName>
</protein>
<comment type="caution">
    <text evidence="1">The sequence shown here is derived from an EMBL/GenBank/DDBJ whole genome shotgun (WGS) entry which is preliminary data.</text>
</comment>
<keyword evidence="2" id="KW-1185">Reference proteome</keyword>
<sequence>MLAHVDMLLIESVRSSDLTSGGYTPANSVAYQWQDSVSFPCRCRRLLLPAKSGSCWKILVPDRSVSLVRELSARFCGVR</sequence>
<dbReference type="EMBL" id="BPVZ01000025">
    <property type="protein sequence ID" value="GKV06289.1"/>
    <property type="molecule type" value="Genomic_DNA"/>
</dbReference>
<dbReference type="AlphaFoldDB" id="A0AAV5J274"/>
<dbReference type="Proteomes" id="UP001054252">
    <property type="component" value="Unassembled WGS sequence"/>
</dbReference>
<gene>
    <name evidence="1" type="ORF">SLEP1_g18188</name>
</gene>
<name>A0AAV5J274_9ROSI</name>
<evidence type="ECO:0000313" key="2">
    <source>
        <dbReference type="Proteomes" id="UP001054252"/>
    </source>
</evidence>
<reference evidence="1 2" key="1">
    <citation type="journal article" date="2021" name="Commun. Biol.">
        <title>The genome of Shorea leprosula (Dipterocarpaceae) highlights the ecological relevance of drought in aseasonal tropical rainforests.</title>
        <authorList>
            <person name="Ng K.K.S."/>
            <person name="Kobayashi M.J."/>
            <person name="Fawcett J.A."/>
            <person name="Hatakeyama M."/>
            <person name="Paape T."/>
            <person name="Ng C.H."/>
            <person name="Ang C.C."/>
            <person name="Tnah L.H."/>
            <person name="Lee C.T."/>
            <person name="Nishiyama T."/>
            <person name="Sese J."/>
            <person name="O'Brien M.J."/>
            <person name="Copetti D."/>
            <person name="Mohd Noor M.I."/>
            <person name="Ong R.C."/>
            <person name="Putra M."/>
            <person name="Sireger I.Z."/>
            <person name="Indrioko S."/>
            <person name="Kosugi Y."/>
            <person name="Izuno A."/>
            <person name="Isagi Y."/>
            <person name="Lee S.L."/>
            <person name="Shimizu K.K."/>
        </authorList>
    </citation>
    <scope>NUCLEOTIDE SEQUENCE [LARGE SCALE GENOMIC DNA]</scope>
    <source>
        <strain evidence="1">214</strain>
    </source>
</reference>